<organism evidence="2 3">
    <name type="scientific">Tritrichomonas musculus</name>
    <dbReference type="NCBI Taxonomy" id="1915356"/>
    <lineage>
        <taxon>Eukaryota</taxon>
        <taxon>Metamonada</taxon>
        <taxon>Parabasalia</taxon>
        <taxon>Tritrichomonadida</taxon>
        <taxon>Tritrichomonadidae</taxon>
        <taxon>Tritrichomonas</taxon>
    </lineage>
</organism>
<protein>
    <recommendedName>
        <fullName evidence="1">VPS9 domain-containing protein</fullName>
    </recommendedName>
</protein>
<proteinExistence type="predicted"/>
<evidence type="ECO:0000313" key="3">
    <source>
        <dbReference type="Proteomes" id="UP001470230"/>
    </source>
</evidence>
<evidence type="ECO:0000259" key="1">
    <source>
        <dbReference type="PROSITE" id="PS51205"/>
    </source>
</evidence>
<dbReference type="InterPro" id="IPR003123">
    <property type="entry name" value="VPS9"/>
</dbReference>
<feature type="domain" description="VPS9" evidence="1">
    <location>
        <begin position="302"/>
        <end position="437"/>
    </location>
</feature>
<keyword evidence="3" id="KW-1185">Reference proteome</keyword>
<gene>
    <name evidence="2" type="ORF">M9Y10_005055</name>
</gene>
<sequence length="681" mass="77992">MNIGKFLLDTVKARIITLKNEISLIDKQLAALSSSPGIKIKNHFQNVLEKNLKFTTYNVYLQYYNSMSQLTLSAYQLQQVVSSHLYAMNLAPLQILLQELYGHKLALDTFLSAKSKCNSTTVVAQFDTHDDYPSIDDSVNFIFTVFPFEISVCLLSNSSFFTFLLKNVLNYDPQRHKKIVYSVFKKIEDFFKSHPLSNKSIYYRYQNPLCYLLAEHFISVFINKPYKHSLRDYSTAEKCAIIAQNGCQICQLNLSLLQKIQNLSSSNQSTDDTDDSSTNLSLSPNISNDSYSYDMASFSSSFSTDQSYSSSSELYFDEEKDEIDVSAIPSLRYSIYEMRKISLQPSPSQMLFVLSKAINSIQMLLLSADGGMVGADETFPFIIYCLSLAKLNRLPSIIEYIEKYADSSLRETKFFYYIQHLKSSLNFIDDQRLEKSPFYIFPFSKPPKHLEKILTRVKESKPVYLKGFTVYAYPLWHSDIPFPALFHYNGGIEKAIGYQYRITDNALFDIPSNMKAIQTVNGTFLQISDEFIDSNSLIKVDGGDYDASIDDIEVVSSMIIMDFTSTSNDKDLIKPSTSMRSEFYEKYIKKFWGMKNVNNGRFETGDIAVKATIAEVQIALVILEKLPSNFIVDGNLNYETIEAIKNMINQNNNQKNRNIKDIIHPKVFYRIVSEMKKKNQT</sequence>
<dbReference type="Proteomes" id="UP001470230">
    <property type="component" value="Unassembled WGS sequence"/>
</dbReference>
<dbReference type="SUPFAM" id="SSF109993">
    <property type="entry name" value="VPS9 domain"/>
    <property type="match status" value="1"/>
</dbReference>
<name>A0ABR2JMJ7_9EUKA</name>
<reference evidence="2 3" key="1">
    <citation type="submission" date="2024-04" db="EMBL/GenBank/DDBJ databases">
        <title>Tritrichomonas musculus Genome.</title>
        <authorList>
            <person name="Alves-Ferreira E."/>
            <person name="Grigg M."/>
            <person name="Lorenzi H."/>
            <person name="Galac M."/>
        </authorList>
    </citation>
    <scope>NUCLEOTIDE SEQUENCE [LARGE SCALE GENOMIC DNA]</scope>
    <source>
        <strain evidence="2 3">EAF2021</strain>
    </source>
</reference>
<dbReference type="EMBL" id="JAPFFF010000011">
    <property type="protein sequence ID" value="KAK8878290.1"/>
    <property type="molecule type" value="Genomic_DNA"/>
</dbReference>
<dbReference type="Gene3D" id="1.20.1050.80">
    <property type="entry name" value="VPS9 domain"/>
    <property type="match status" value="1"/>
</dbReference>
<accession>A0ABR2JMJ7</accession>
<evidence type="ECO:0000313" key="2">
    <source>
        <dbReference type="EMBL" id="KAK8878290.1"/>
    </source>
</evidence>
<dbReference type="Pfam" id="PF02204">
    <property type="entry name" value="VPS9"/>
    <property type="match status" value="1"/>
</dbReference>
<dbReference type="InterPro" id="IPR037191">
    <property type="entry name" value="VPS9_dom_sf"/>
</dbReference>
<comment type="caution">
    <text evidence="2">The sequence shown here is derived from an EMBL/GenBank/DDBJ whole genome shotgun (WGS) entry which is preliminary data.</text>
</comment>
<dbReference type="PROSITE" id="PS51205">
    <property type="entry name" value="VPS9"/>
    <property type="match status" value="1"/>
</dbReference>